<evidence type="ECO:0000256" key="2">
    <source>
        <dbReference type="SAM" id="Phobius"/>
    </source>
</evidence>
<proteinExistence type="predicted"/>
<sequence>MADFVQGLDPGKLVLAGTVLSFAISPFSAPPYNLPLFLLGTFAQESNDAVQSLRVFTGCLAVSILYDLIWMFTNAQPVLVKLLTILLFLLKIPTTAVFLFTLRQRGTQFTLGTDIGGATVWSMPGGFTSMGRDGYQTVDDEPRSPPRVASAGRPSTVAASQPTLQTGAYQSA</sequence>
<reference evidence="4" key="2">
    <citation type="submission" date="2015-01" db="EMBL/GenBank/DDBJ databases">
        <title>Evolutionary Origins and Diversification of the Mycorrhizal Mutualists.</title>
        <authorList>
            <consortium name="DOE Joint Genome Institute"/>
            <consortium name="Mycorrhizal Genomics Consortium"/>
            <person name="Kohler A."/>
            <person name="Kuo A."/>
            <person name="Nagy L.G."/>
            <person name="Floudas D."/>
            <person name="Copeland A."/>
            <person name="Barry K.W."/>
            <person name="Cichocki N."/>
            <person name="Veneault-Fourrey C."/>
            <person name="LaButti K."/>
            <person name="Lindquist E.A."/>
            <person name="Lipzen A."/>
            <person name="Lundell T."/>
            <person name="Morin E."/>
            <person name="Murat C."/>
            <person name="Riley R."/>
            <person name="Ohm R."/>
            <person name="Sun H."/>
            <person name="Tunlid A."/>
            <person name="Henrissat B."/>
            <person name="Grigoriev I.V."/>
            <person name="Hibbett D.S."/>
            <person name="Martin F."/>
        </authorList>
    </citation>
    <scope>NUCLEOTIDE SEQUENCE [LARGE SCALE GENOMIC DNA]</scope>
    <source>
        <strain evidence="4">Marx 270</strain>
    </source>
</reference>
<evidence type="ECO:0000313" key="3">
    <source>
        <dbReference type="EMBL" id="KIO08271.1"/>
    </source>
</evidence>
<gene>
    <name evidence="3" type="ORF">M404DRAFT_997200</name>
</gene>
<dbReference type="AlphaFoldDB" id="A0A0C3PIB5"/>
<keyword evidence="2" id="KW-0472">Membrane</keyword>
<evidence type="ECO:0000256" key="1">
    <source>
        <dbReference type="SAM" id="MobiDB-lite"/>
    </source>
</evidence>
<feature type="transmembrane region" description="Helical" evidence="2">
    <location>
        <begin position="78"/>
        <end position="102"/>
    </location>
</feature>
<evidence type="ECO:0000313" key="4">
    <source>
        <dbReference type="Proteomes" id="UP000054217"/>
    </source>
</evidence>
<dbReference type="HOGENOM" id="CLU_1547679_0_0_1"/>
<accession>A0A0C3PIB5</accession>
<keyword evidence="4" id="KW-1185">Reference proteome</keyword>
<feature type="compositionally biased region" description="Polar residues" evidence="1">
    <location>
        <begin position="157"/>
        <end position="172"/>
    </location>
</feature>
<feature type="transmembrane region" description="Helical" evidence="2">
    <location>
        <begin position="53"/>
        <end position="72"/>
    </location>
</feature>
<name>A0A0C3PIB5_PISTI</name>
<organism evidence="3 4">
    <name type="scientific">Pisolithus tinctorius Marx 270</name>
    <dbReference type="NCBI Taxonomy" id="870435"/>
    <lineage>
        <taxon>Eukaryota</taxon>
        <taxon>Fungi</taxon>
        <taxon>Dikarya</taxon>
        <taxon>Basidiomycota</taxon>
        <taxon>Agaricomycotina</taxon>
        <taxon>Agaricomycetes</taxon>
        <taxon>Agaricomycetidae</taxon>
        <taxon>Boletales</taxon>
        <taxon>Sclerodermatineae</taxon>
        <taxon>Pisolithaceae</taxon>
        <taxon>Pisolithus</taxon>
    </lineage>
</organism>
<keyword evidence="2" id="KW-0812">Transmembrane</keyword>
<feature type="region of interest" description="Disordered" evidence="1">
    <location>
        <begin position="132"/>
        <end position="172"/>
    </location>
</feature>
<dbReference type="EMBL" id="KN831957">
    <property type="protein sequence ID" value="KIO08271.1"/>
    <property type="molecule type" value="Genomic_DNA"/>
</dbReference>
<dbReference type="InParanoid" id="A0A0C3PIB5"/>
<protein>
    <submittedName>
        <fullName evidence="3">Uncharacterized protein</fullName>
    </submittedName>
</protein>
<dbReference type="OrthoDB" id="2500246at2759"/>
<feature type="transmembrane region" description="Helical" evidence="2">
    <location>
        <begin position="13"/>
        <end position="32"/>
    </location>
</feature>
<keyword evidence="2" id="KW-1133">Transmembrane helix</keyword>
<dbReference type="Proteomes" id="UP000054217">
    <property type="component" value="Unassembled WGS sequence"/>
</dbReference>
<reference evidence="3 4" key="1">
    <citation type="submission" date="2014-04" db="EMBL/GenBank/DDBJ databases">
        <authorList>
            <consortium name="DOE Joint Genome Institute"/>
            <person name="Kuo A."/>
            <person name="Kohler A."/>
            <person name="Costa M.D."/>
            <person name="Nagy L.G."/>
            <person name="Floudas D."/>
            <person name="Copeland A."/>
            <person name="Barry K.W."/>
            <person name="Cichocki N."/>
            <person name="Veneault-Fourrey C."/>
            <person name="LaButti K."/>
            <person name="Lindquist E.A."/>
            <person name="Lipzen A."/>
            <person name="Lundell T."/>
            <person name="Morin E."/>
            <person name="Murat C."/>
            <person name="Sun H."/>
            <person name="Tunlid A."/>
            <person name="Henrissat B."/>
            <person name="Grigoriev I.V."/>
            <person name="Hibbett D.S."/>
            <person name="Martin F."/>
            <person name="Nordberg H.P."/>
            <person name="Cantor M.N."/>
            <person name="Hua S.X."/>
        </authorList>
    </citation>
    <scope>NUCLEOTIDE SEQUENCE [LARGE SCALE GENOMIC DNA]</scope>
    <source>
        <strain evidence="3 4">Marx 270</strain>
    </source>
</reference>